<reference evidence="2 3" key="1">
    <citation type="submission" date="2016-10" db="EMBL/GenBank/DDBJ databases">
        <authorList>
            <person name="Varghese N."/>
            <person name="Submissions S."/>
        </authorList>
    </citation>
    <scope>NUCLEOTIDE SEQUENCE [LARGE SCALE GENOMIC DNA]</scope>
    <source>
        <strain evidence="2 3">CGMCC 1.6859</strain>
    </source>
</reference>
<protein>
    <recommendedName>
        <fullName evidence="4">Peptidase S74 domain-containing protein</fullName>
    </recommendedName>
</protein>
<keyword evidence="3" id="KW-1185">Reference proteome</keyword>
<feature type="chain" id="PRO_5047310738" description="Peptidase S74 domain-containing protein" evidence="1">
    <location>
        <begin position="21"/>
        <end position="242"/>
    </location>
</feature>
<comment type="caution">
    <text evidence="2">The sequence shown here is derived from an EMBL/GenBank/DDBJ whole genome shotgun (WGS) entry which is preliminary data.</text>
</comment>
<organism evidence="2 3">
    <name type="scientific">Flavobacterium anhuiense</name>
    <dbReference type="NCBI Taxonomy" id="459526"/>
    <lineage>
        <taxon>Bacteria</taxon>
        <taxon>Pseudomonadati</taxon>
        <taxon>Bacteroidota</taxon>
        <taxon>Flavobacteriia</taxon>
        <taxon>Flavobacteriales</taxon>
        <taxon>Flavobacteriaceae</taxon>
        <taxon>Flavobacterium</taxon>
    </lineage>
</organism>
<gene>
    <name evidence="2" type="ORF">SAMN02927916_2318</name>
</gene>
<evidence type="ECO:0000256" key="1">
    <source>
        <dbReference type="SAM" id="SignalP"/>
    </source>
</evidence>
<accession>A0ABY0LQC8</accession>
<evidence type="ECO:0000313" key="2">
    <source>
        <dbReference type="EMBL" id="SCY50116.1"/>
    </source>
</evidence>
<dbReference type="RefSeq" id="WP_139159194.1">
    <property type="nucleotide sequence ID" value="NZ_FMVC01000003.1"/>
</dbReference>
<keyword evidence="1" id="KW-0732">Signal</keyword>
<sequence>MKKQILIISFLFNSIVSMNAQWTGTNPISTTSNVGIGTGYGGVGNLVPIEKLTIGEMGGNIAIMDRRTSTTEMYSSGIKFYDFYNEAAAISLEHNSYFGGNVRALKFSVNGAERIRINSNGRVGIGTVNPTYMLDVIGTIRAREIKVDLNGADFVFENDYKLMPLNELEKFVKDNKHLPEVLPANEMEKNGTDLGVLASKLLQKIEELTLYTIEQNKKLKKQNQELTMLKGKIKKMESTKKG</sequence>
<proteinExistence type="predicted"/>
<feature type="signal peptide" evidence="1">
    <location>
        <begin position="1"/>
        <end position="20"/>
    </location>
</feature>
<dbReference type="Proteomes" id="UP000199307">
    <property type="component" value="Unassembled WGS sequence"/>
</dbReference>
<name>A0ABY0LQC8_9FLAO</name>
<evidence type="ECO:0008006" key="4">
    <source>
        <dbReference type="Google" id="ProtNLM"/>
    </source>
</evidence>
<evidence type="ECO:0000313" key="3">
    <source>
        <dbReference type="Proteomes" id="UP000199307"/>
    </source>
</evidence>
<dbReference type="EMBL" id="FMVC01000003">
    <property type="protein sequence ID" value="SCY50116.1"/>
    <property type="molecule type" value="Genomic_DNA"/>
</dbReference>